<evidence type="ECO:0000259" key="1">
    <source>
        <dbReference type="Pfam" id="PF13751"/>
    </source>
</evidence>
<proteinExistence type="predicted"/>
<organism evidence="2 3">
    <name type="scientific">Candidatus Erysipelatoclostridium merdavium</name>
    <dbReference type="NCBI Taxonomy" id="2838566"/>
    <lineage>
        <taxon>Bacteria</taxon>
        <taxon>Bacillati</taxon>
        <taxon>Bacillota</taxon>
        <taxon>Erysipelotrichia</taxon>
        <taxon>Erysipelotrichales</taxon>
        <taxon>Erysipelotrichales incertae sedis</taxon>
    </lineage>
</organism>
<sequence length="531" mass="63250">MKTNKLYKKDYNSYQPTLPLDFTVSYDVDIPKNDISRTVKSIVERINLAKYIDFSNRNTYGYDAVMMFECVILGKALRGYVSVREYEELCRFDNRFKFITNGKIPSFMAFERFIKNDLTMSIDDIFIDINKIIEEDLDINAKILYIDGSKFEANANKMTFVWKKSSQKYYQNTWKKFIKLVKKLNRYFSREGIEVYYSLIKEPNIAYMLEIADRIERYMEANKIEFVHRKGKKKSEIQKLYEELKEYALKISKYIMHFDICGDRNSFSKTDPDATFMKMKYDYYNHTNVFKPGYNIQFGLSDGFIRNVYVSSDCNDLPTYIPFMEKYYQAYGEYPEKTPADAGYGSYDNYMFCKKHEIDLYMKYSGYYKEQEKKTEKNQFKVSQMRQEDGSYVCPQGYKFEFVRETINTKGQYKKVNQILENKHCEGCPLKSKCTKSKGNRKITNNEKLNQMKKEVRDNLASEVGKEYIKWRQIYSEGVFGILKEDHHYSKLRRRGESGVKLEITLVAIGFNIRKYHKMMMEKRKKEALIN</sequence>
<dbReference type="Proteomes" id="UP000886724">
    <property type="component" value="Unassembled WGS sequence"/>
</dbReference>
<dbReference type="InterPro" id="IPR025668">
    <property type="entry name" value="Tnp_DDE_dom"/>
</dbReference>
<reference evidence="2" key="1">
    <citation type="journal article" date="2021" name="PeerJ">
        <title>Extensive microbial diversity within the chicken gut microbiome revealed by metagenomics and culture.</title>
        <authorList>
            <person name="Gilroy R."/>
            <person name="Ravi A."/>
            <person name="Getino M."/>
            <person name="Pursley I."/>
            <person name="Horton D.L."/>
            <person name="Alikhan N.F."/>
            <person name="Baker D."/>
            <person name="Gharbi K."/>
            <person name="Hall N."/>
            <person name="Watson M."/>
            <person name="Adriaenssens E.M."/>
            <person name="Foster-Nyarko E."/>
            <person name="Jarju S."/>
            <person name="Secka A."/>
            <person name="Antonio M."/>
            <person name="Oren A."/>
            <person name="Chaudhuri R.R."/>
            <person name="La Ragione R."/>
            <person name="Hildebrand F."/>
            <person name="Pallen M.J."/>
        </authorList>
    </citation>
    <scope>NUCLEOTIDE SEQUENCE</scope>
    <source>
        <strain evidence="2">ChiGjej1B1-14440</strain>
    </source>
</reference>
<dbReference type="PANTHER" id="PTHR33408">
    <property type="entry name" value="TRANSPOSASE"/>
    <property type="match status" value="1"/>
</dbReference>
<gene>
    <name evidence="2" type="ORF">H9980_00060</name>
</gene>
<accession>A0A9D1XJ37</accession>
<protein>
    <submittedName>
        <fullName evidence="2">IS1182 family transposase</fullName>
    </submittedName>
</protein>
<name>A0A9D1XJ37_9FIRM</name>
<evidence type="ECO:0000313" key="3">
    <source>
        <dbReference type="Proteomes" id="UP000886724"/>
    </source>
</evidence>
<dbReference type="NCBIfam" id="NF033551">
    <property type="entry name" value="transpos_IS1182"/>
    <property type="match status" value="1"/>
</dbReference>
<dbReference type="PANTHER" id="PTHR33408:SF2">
    <property type="entry name" value="TRANSPOSASE DDE DOMAIN-CONTAINING PROTEIN"/>
    <property type="match status" value="1"/>
</dbReference>
<dbReference type="Pfam" id="PF13751">
    <property type="entry name" value="DDE_Tnp_1_6"/>
    <property type="match status" value="1"/>
</dbReference>
<reference evidence="2" key="2">
    <citation type="submission" date="2021-04" db="EMBL/GenBank/DDBJ databases">
        <authorList>
            <person name="Gilroy R."/>
        </authorList>
    </citation>
    <scope>NUCLEOTIDE SEQUENCE</scope>
    <source>
        <strain evidence="2">ChiGjej1B1-14440</strain>
    </source>
</reference>
<dbReference type="EMBL" id="DXET01000001">
    <property type="protein sequence ID" value="HIX80357.1"/>
    <property type="molecule type" value="Genomic_DNA"/>
</dbReference>
<feature type="domain" description="Transposase DDE" evidence="1">
    <location>
        <begin position="393"/>
        <end position="517"/>
    </location>
</feature>
<evidence type="ECO:0000313" key="2">
    <source>
        <dbReference type="EMBL" id="HIX80357.1"/>
    </source>
</evidence>
<comment type="caution">
    <text evidence="2">The sequence shown here is derived from an EMBL/GenBank/DDBJ whole genome shotgun (WGS) entry which is preliminary data.</text>
</comment>
<dbReference type="AlphaFoldDB" id="A0A9D1XJ37"/>
<dbReference type="InterPro" id="IPR047629">
    <property type="entry name" value="IS1182_transpos"/>
</dbReference>